<dbReference type="Gene3D" id="1.10.510.10">
    <property type="entry name" value="Transferase(Phosphotransferase) domain 1"/>
    <property type="match status" value="1"/>
</dbReference>
<evidence type="ECO:0000259" key="4">
    <source>
        <dbReference type="PROSITE" id="PS50011"/>
    </source>
</evidence>
<keyword evidence="2" id="KW-0067">ATP-binding</keyword>
<dbReference type="VEuPathDB" id="FungiDB:HGUI_01684"/>
<dbReference type="Pfam" id="PF00069">
    <property type="entry name" value="Pkinase"/>
    <property type="match status" value="1"/>
</dbReference>
<dbReference type="SUPFAM" id="SSF56112">
    <property type="entry name" value="Protein kinase-like (PK-like)"/>
    <property type="match status" value="1"/>
</dbReference>
<keyword evidence="6" id="KW-1185">Reference proteome</keyword>
<dbReference type="SMART" id="SM00220">
    <property type="entry name" value="S_TKc"/>
    <property type="match status" value="1"/>
</dbReference>
<dbReference type="InterPro" id="IPR000719">
    <property type="entry name" value="Prot_kinase_dom"/>
</dbReference>
<dbReference type="InterPro" id="IPR008271">
    <property type="entry name" value="Ser/Thr_kinase_AS"/>
</dbReference>
<keyword evidence="1" id="KW-0547">Nucleotide-binding</keyword>
<evidence type="ECO:0000313" key="5">
    <source>
        <dbReference type="EMBL" id="SGZ39484.1"/>
    </source>
</evidence>
<dbReference type="OrthoDB" id="3971529at2759"/>
<name>A0A1L0B113_9ASCO</name>
<feature type="region of interest" description="Disordered" evidence="3">
    <location>
        <begin position="650"/>
        <end position="678"/>
    </location>
</feature>
<evidence type="ECO:0000256" key="3">
    <source>
        <dbReference type="SAM" id="MobiDB-lite"/>
    </source>
</evidence>
<reference evidence="6" key="1">
    <citation type="submission" date="2016-11" db="EMBL/GenBank/DDBJ databases">
        <authorList>
            <person name="Guldener U."/>
        </authorList>
    </citation>
    <scope>NUCLEOTIDE SEQUENCE [LARGE SCALE GENOMIC DNA]</scope>
</reference>
<dbReference type="PANTHER" id="PTHR24346:SF30">
    <property type="entry name" value="MATERNAL EMBRYONIC LEUCINE ZIPPER KINASE"/>
    <property type="match status" value="1"/>
</dbReference>
<dbReference type="PROSITE" id="PS50011">
    <property type="entry name" value="PROTEIN_KINASE_DOM"/>
    <property type="match status" value="1"/>
</dbReference>
<dbReference type="PROSITE" id="PS00108">
    <property type="entry name" value="PROTEIN_KINASE_ST"/>
    <property type="match status" value="1"/>
</dbReference>
<dbReference type="EMBL" id="FQNF01000024">
    <property type="protein sequence ID" value="SGZ39484.1"/>
    <property type="molecule type" value="Genomic_DNA"/>
</dbReference>
<organism evidence="5 6">
    <name type="scientific">Hanseniaspora guilliermondii</name>
    <dbReference type="NCBI Taxonomy" id="56406"/>
    <lineage>
        <taxon>Eukaryota</taxon>
        <taxon>Fungi</taxon>
        <taxon>Dikarya</taxon>
        <taxon>Ascomycota</taxon>
        <taxon>Saccharomycotina</taxon>
        <taxon>Saccharomycetes</taxon>
        <taxon>Saccharomycodales</taxon>
        <taxon>Saccharomycodaceae</taxon>
        <taxon>Hanseniaspora</taxon>
    </lineage>
</organism>
<evidence type="ECO:0000256" key="1">
    <source>
        <dbReference type="ARBA" id="ARBA00022741"/>
    </source>
</evidence>
<dbReference type="InterPro" id="IPR011009">
    <property type="entry name" value="Kinase-like_dom_sf"/>
</dbReference>
<dbReference type="GO" id="GO:0005524">
    <property type="term" value="F:ATP binding"/>
    <property type="evidence" value="ECO:0007669"/>
    <property type="project" value="UniProtKB-KW"/>
</dbReference>
<dbReference type="PANTHER" id="PTHR24346">
    <property type="entry name" value="MAP/MICROTUBULE AFFINITY-REGULATING KINASE"/>
    <property type="match status" value="1"/>
</dbReference>
<evidence type="ECO:0000313" key="6">
    <source>
        <dbReference type="Proteomes" id="UP000183365"/>
    </source>
</evidence>
<dbReference type="AlphaFoldDB" id="A0A1L0B113"/>
<protein>
    <recommendedName>
        <fullName evidence="4">Protein kinase domain-containing protein</fullName>
    </recommendedName>
</protein>
<proteinExistence type="predicted"/>
<feature type="domain" description="Protein kinase" evidence="4">
    <location>
        <begin position="27"/>
        <end position="324"/>
    </location>
</feature>
<feature type="compositionally biased region" description="Polar residues" evidence="3">
    <location>
        <begin position="657"/>
        <end position="673"/>
    </location>
</feature>
<gene>
    <name evidence="5" type="ORF">HGUI_01684</name>
</gene>
<dbReference type="Proteomes" id="UP000183365">
    <property type="component" value="Unassembled WGS sequence"/>
</dbReference>
<dbReference type="GO" id="GO:0035556">
    <property type="term" value="P:intracellular signal transduction"/>
    <property type="evidence" value="ECO:0007669"/>
    <property type="project" value="TreeGrafter"/>
</dbReference>
<sequence>MSEVEHRQPNYSFFDYNENDQILNNKYIKIHDLNKGSYGNITLARDITNHDLVAIKYFYTTNNNDDYDEPSGDINNCLYEYNILKTLNNNISNKHVAFNYSDLIITAKDQFDAYLVMDFCSHGDLYDAIKNETIPRSSKMLFHIINQVTKAISFIHLNGVYHRDIKPENILIYDITQWHIKITDFGLATVEMITNEKDLGSERYMAPELFYYDNDEISKFDFDDDELFSTENNSKTYDSSKVDIWALGITMLNIVFHKNPFEIAKPNLDTLFNYYCYSKEAILDIFDTMTPEFYKLVVSCLNLNPSKRNFANIFDLLNSCKMFTFNDTIYNKSEHDLYKDIHVEDWVESAILSPPQSPAEGKAIEPVDINTKHYETTGDVFLRLQKEGNVANSWKAKNLNKLKKFERNYPIKKYLYNNKNHNNHNKRDNYAKTNENFFKNYNSRKPLGIPKPNKHILKYNNKKYEKYKNTNGLSPNLHNASEGKYSGFSNKPLSFKSTHNSFINSQPNSYVAKNSIKNTHYNKNFNYYMHKKSNGTYVEPNNKDDTSEEEAIFKINSQEDSNDIFDYEDDEEETNGKFQTAHEFIKVQDSLKSLQANKKNFFKKNYHDDDHLFTLEENIPHVDKHSHLNHSNMEFNKENSMKNMASNSKKTYMSPANRRNSASQPQLQFNSQVGRRKSHSAGTYLEQPNEFFHFKKFNRPSFIKTLTSKPTLSFNSKHIDVFSDDDDDEEGDIHFTKRHPRKSINEEIVSMEDYKNNWLSMQIDDE</sequence>
<evidence type="ECO:0000256" key="2">
    <source>
        <dbReference type="ARBA" id="ARBA00022840"/>
    </source>
</evidence>
<accession>A0A1L0B113</accession>
<dbReference type="GO" id="GO:0005737">
    <property type="term" value="C:cytoplasm"/>
    <property type="evidence" value="ECO:0007669"/>
    <property type="project" value="TreeGrafter"/>
</dbReference>
<dbReference type="GO" id="GO:0004674">
    <property type="term" value="F:protein serine/threonine kinase activity"/>
    <property type="evidence" value="ECO:0007669"/>
    <property type="project" value="TreeGrafter"/>
</dbReference>